<dbReference type="OrthoDB" id="6770063at2759"/>
<feature type="transmembrane region" description="Helical" evidence="6">
    <location>
        <begin position="220"/>
        <end position="240"/>
    </location>
</feature>
<comment type="caution">
    <text evidence="8">The sequence shown here is derived from an EMBL/GenBank/DDBJ whole genome shotgun (WGS) entry which is preliminary data.</text>
</comment>
<feature type="region of interest" description="Disordered" evidence="5">
    <location>
        <begin position="1"/>
        <end position="31"/>
    </location>
</feature>
<dbReference type="GO" id="GO:0016020">
    <property type="term" value="C:membrane"/>
    <property type="evidence" value="ECO:0007669"/>
    <property type="project" value="UniProtKB-SubCell"/>
</dbReference>
<evidence type="ECO:0000256" key="4">
    <source>
        <dbReference type="ARBA" id="ARBA00023136"/>
    </source>
</evidence>
<protein>
    <recommendedName>
        <fullName evidence="7">Major facilitator superfamily (MFS) profile domain-containing protein</fullName>
    </recommendedName>
</protein>
<accession>A0A8H3IQ16</accession>
<name>A0A8H3IQ16_9LECA</name>
<sequence length="508" mass="55714">MSENQTLEANARPGPSQGPADSAPHHDLERQALPEKPKLIAQVTWDGPDDPANPKNWTYRRKWTVTIVVSAYTFISPISTSIVAPALSVIGGALQIQSAFLLSLCLSSFILAYAFGPFLIGPLSEVYGRVLVLQLANLFYLIFNTACGFARNTNQMVAFRFLAGLGGSAPFAIGGGILADCWVAEERGRSIAIYTLAPLLGPVLGPVMGGFITERTSWRWVFWVISVADAAVQVLGFLFLRETYAPTILAKKAQKLREASGDQAWHTKWETPRRTFSNTLKLALLRPFILLGTQPIIQIIAMYLAYLYGVVYLVLTTLPTLWTERYHETIGIAGLNYISLGVGYLVGTQSTARLNDTIYKNPKKRSRKDVGRPEFRLPLLVPGAILVPLGLIWYGWSAQAHVHWIMPNIGIAIFGVGMKMATQCMQTYAVDTYTLYAASAGAAGTFLRSLAGFSFPLFAPYMYARLGYGWGNSLLALIATLVGLPAPFLLWKYGPWLRAKSQYAAGGE</sequence>
<evidence type="ECO:0000259" key="7">
    <source>
        <dbReference type="PROSITE" id="PS50850"/>
    </source>
</evidence>
<dbReference type="Pfam" id="PF07690">
    <property type="entry name" value="MFS_1"/>
    <property type="match status" value="1"/>
</dbReference>
<dbReference type="InterPro" id="IPR036259">
    <property type="entry name" value="MFS_trans_sf"/>
</dbReference>
<evidence type="ECO:0000256" key="2">
    <source>
        <dbReference type="ARBA" id="ARBA00022692"/>
    </source>
</evidence>
<dbReference type="InterPro" id="IPR011701">
    <property type="entry name" value="MFS"/>
</dbReference>
<dbReference type="CDD" id="cd17323">
    <property type="entry name" value="MFS_Tpo1_MDR_like"/>
    <property type="match status" value="1"/>
</dbReference>
<feature type="domain" description="Major facilitator superfamily (MFS) profile" evidence="7">
    <location>
        <begin position="65"/>
        <end position="498"/>
    </location>
</feature>
<feature type="transmembrane region" description="Helical" evidence="6">
    <location>
        <begin position="402"/>
        <end position="421"/>
    </location>
</feature>
<feature type="transmembrane region" description="Helical" evidence="6">
    <location>
        <begin position="126"/>
        <end position="150"/>
    </location>
</feature>
<dbReference type="SUPFAM" id="SSF103473">
    <property type="entry name" value="MFS general substrate transporter"/>
    <property type="match status" value="1"/>
</dbReference>
<feature type="transmembrane region" description="Helical" evidence="6">
    <location>
        <begin position="63"/>
        <end position="87"/>
    </location>
</feature>
<dbReference type="EMBL" id="CAJPDT010000088">
    <property type="protein sequence ID" value="CAF9936112.1"/>
    <property type="molecule type" value="Genomic_DNA"/>
</dbReference>
<dbReference type="Gene3D" id="1.20.1250.20">
    <property type="entry name" value="MFS general substrate transporter like domains"/>
    <property type="match status" value="1"/>
</dbReference>
<feature type="transmembrane region" description="Helical" evidence="6">
    <location>
        <begin position="375"/>
        <end position="396"/>
    </location>
</feature>
<organism evidence="8 9">
    <name type="scientific">Imshaugia aleurites</name>
    <dbReference type="NCBI Taxonomy" id="172621"/>
    <lineage>
        <taxon>Eukaryota</taxon>
        <taxon>Fungi</taxon>
        <taxon>Dikarya</taxon>
        <taxon>Ascomycota</taxon>
        <taxon>Pezizomycotina</taxon>
        <taxon>Lecanoromycetes</taxon>
        <taxon>OSLEUM clade</taxon>
        <taxon>Lecanoromycetidae</taxon>
        <taxon>Lecanorales</taxon>
        <taxon>Lecanorineae</taxon>
        <taxon>Parmeliaceae</taxon>
        <taxon>Imshaugia</taxon>
    </lineage>
</organism>
<keyword evidence="9" id="KW-1185">Reference proteome</keyword>
<keyword evidence="2 6" id="KW-0812">Transmembrane</keyword>
<dbReference type="Proteomes" id="UP000664534">
    <property type="component" value="Unassembled WGS sequence"/>
</dbReference>
<reference evidence="8" key="1">
    <citation type="submission" date="2021-03" db="EMBL/GenBank/DDBJ databases">
        <authorList>
            <person name="Tagirdzhanova G."/>
        </authorList>
    </citation>
    <scope>NUCLEOTIDE SEQUENCE</scope>
</reference>
<dbReference type="PANTHER" id="PTHR23502">
    <property type="entry name" value="MAJOR FACILITATOR SUPERFAMILY"/>
    <property type="match status" value="1"/>
</dbReference>
<dbReference type="GO" id="GO:0022857">
    <property type="term" value="F:transmembrane transporter activity"/>
    <property type="evidence" value="ECO:0007669"/>
    <property type="project" value="InterPro"/>
</dbReference>
<feature type="transmembrane region" description="Helical" evidence="6">
    <location>
        <begin position="99"/>
        <end position="120"/>
    </location>
</feature>
<keyword evidence="3 6" id="KW-1133">Transmembrane helix</keyword>
<evidence type="ECO:0000256" key="5">
    <source>
        <dbReference type="SAM" id="MobiDB-lite"/>
    </source>
</evidence>
<evidence type="ECO:0000313" key="8">
    <source>
        <dbReference type="EMBL" id="CAF9936112.1"/>
    </source>
</evidence>
<proteinExistence type="predicted"/>
<evidence type="ECO:0000256" key="6">
    <source>
        <dbReference type="SAM" id="Phobius"/>
    </source>
</evidence>
<dbReference type="PANTHER" id="PTHR23502:SF60">
    <property type="entry name" value="MAJOR FACILITATOR SUPERFAMILY (MFS) PROFILE DOMAIN-CONTAINING PROTEIN-RELATED"/>
    <property type="match status" value="1"/>
</dbReference>
<feature type="transmembrane region" description="Helical" evidence="6">
    <location>
        <begin position="191"/>
        <end position="213"/>
    </location>
</feature>
<dbReference type="AlphaFoldDB" id="A0A8H3IQ16"/>
<feature type="transmembrane region" description="Helical" evidence="6">
    <location>
        <begin position="470"/>
        <end position="491"/>
    </location>
</feature>
<keyword evidence="4 6" id="KW-0472">Membrane</keyword>
<comment type="subcellular location">
    <subcellularLocation>
        <location evidence="1">Membrane</location>
        <topology evidence="1">Multi-pass membrane protein</topology>
    </subcellularLocation>
</comment>
<feature type="transmembrane region" description="Helical" evidence="6">
    <location>
        <begin position="157"/>
        <end position="179"/>
    </location>
</feature>
<feature type="transmembrane region" description="Helical" evidence="6">
    <location>
        <begin position="296"/>
        <end position="315"/>
    </location>
</feature>
<dbReference type="InterPro" id="IPR020846">
    <property type="entry name" value="MFS_dom"/>
</dbReference>
<dbReference type="PROSITE" id="PS50850">
    <property type="entry name" value="MFS"/>
    <property type="match status" value="1"/>
</dbReference>
<evidence type="ECO:0000256" key="3">
    <source>
        <dbReference type="ARBA" id="ARBA00022989"/>
    </source>
</evidence>
<evidence type="ECO:0000313" key="9">
    <source>
        <dbReference type="Proteomes" id="UP000664534"/>
    </source>
</evidence>
<gene>
    <name evidence="8" type="ORF">IMSHALPRED_010467</name>
</gene>
<feature type="transmembrane region" description="Helical" evidence="6">
    <location>
        <begin position="433"/>
        <end position="458"/>
    </location>
</feature>
<evidence type="ECO:0000256" key="1">
    <source>
        <dbReference type="ARBA" id="ARBA00004141"/>
    </source>
</evidence>
<dbReference type="FunFam" id="1.20.1250.20:FF:000011">
    <property type="entry name" value="MFS multidrug transporter, putative"/>
    <property type="match status" value="1"/>
</dbReference>